<dbReference type="AlphaFoldDB" id="A0A4Y9M1G2"/>
<dbReference type="EMBL" id="SPQT01000003">
    <property type="protein sequence ID" value="TFV49019.1"/>
    <property type="molecule type" value="Genomic_DNA"/>
</dbReference>
<comment type="caution">
    <text evidence="2">The sequence shown here is derived from an EMBL/GenBank/DDBJ whole genome shotgun (WGS) entry which is preliminary data.</text>
</comment>
<keyword evidence="3" id="KW-1185">Reference proteome</keyword>
<evidence type="ECO:0000259" key="1">
    <source>
        <dbReference type="Pfam" id="PF07811"/>
    </source>
</evidence>
<feature type="domain" description="TadE-like" evidence="1">
    <location>
        <begin position="18"/>
        <end position="59"/>
    </location>
</feature>
<protein>
    <submittedName>
        <fullName evidence="2">Pilus assembly protein</fullName>
    </submittedName>
</protein>
<organism evidence="2 3">
    <name type="scientific">Bradyrhizobium niftali</name>
    <dbReference type="NCBI Taxonomy" id="2560055"/>
    <lineage>
        <taxon>Bacteria</taxon>
        <taxon>Pseudomonadati</taxon>
        <taxon>Pseudomonadota</taxon>
        <taxon>Alphaproteobacteria</taxon>
        <taxon>Hyphomicrobiales</taxon>
        <taxon>Nitrobacteraceae</taxon>
        <taxon>Bradyrhizobium</taxon>
    </lineage>
</organism>
<sequence>MIAVLSSCVRHLRTDARGVAATEFAIVAPFMLLLYIGGVELGNGLAMNVKVSATAHSVADMVSQNTQVSADRMQAILGAATAIMAPYAVKNGSTSLMTITVSGVSTDSNGNATVQWSTSTSSSGARTVGQQMPLSQFTATNPSNPNNANISLILSEVSYDYTPNLGYTIAGTVKLTDSYYLFPRCSTNSPATSSFPYYDVKYSSTMTTTCTCVQHLQQKTC</sequence>
<evidence type="ECO:0000313" key="3">
    <source>
        <dbReference type="Proteomes" id="UP000297966"/>
    </source>
</evidence>
<dbReference type="OrthoDB" id="7189296at2"/>
<dbReference type="Pfam" id="PF07811">
    <property type="entry name" value="TadE"/>
    <property type="match status" value="1"/>
</dbReference>
<dbReference type="InterPro" id="IPR012495">
    <property type="entry name" value="TadE-like_dom"/>
</dbReference>
<dbReference type="RefSeq" id="WP_135173816.1">
    <property type="nucleotide sequence ID" value="NZ_SPQT01000003.1"/>
</dbReference>
<evidence type="ECO:0000313" key="2">
    <source>
        <dbReference type="EMBL" id="TFV49019.1"/>
    </source>
</evidence>
<name>A0A4Y9M1G2_9BRAD</name>
<dbReference type="Proteomes" id="UP000297966">
    <property type="component" value="Unassembled WGS sequence"/>
</dbReference>
<proteinExistence type="predicted"/>
<gene>
    <name evidence="2" type="ORF">E4K65_08825</name>
</gene>
<reference evidence="2 3" key="1">
    <citation type="submission" date="2019-03" db="EMBL/GenBank/DDBJ databases">
        <title>Bradyrhizobium diversity isolated from nodules of Chamaecrista fasciculata.</title>
        <authorList>
            <person name="Klepa M.S."/>
            <person name="Urquiaga M.O."/>
            <person name="Hungria M."/>
            <person name="Delamuta J.R."/>
        </authorList>
    </citation>
    <scope>NUCLEOTIDE SEQUENCE [LARGE SCALE GENOMIC DNA]</scope>
    <source>
        <strain evidence="2 3">CNPSo 3448</strain>
    </source>
</reference>
<accession>A0A4Y9M1G2</accession>